<organism evidence="2">
    <name type="scientific">Klebsiella pneumoniae</name>
    <dbReference type="NCBI Taxonomy" id="573"/>
    <lineage>
        <taxon>Bacteria</taxon>
        <taxon>Pseudomonadati</taxon>
        <taxon>Pseudomonadota</taxon>
        <taxon>Gammaproteobacteria</taxon>
        <taxon>Enterobacterales</taxon>
        <taxon>Enterobacteriaceae</taxon>
        <taxon>Klebsiella/Raoultella group</taxon>
        <taxon>Klebsiella</taxon>
        <taxon>Klebsiella pneumoniae complex</taxon>
    </lineage>
</organism>
<dbReference type="EMBL" id="SDCJ01000016">
    <property type="protein sequence ID" value="TCX36613.1"/>
    <property type="molecule type" value="Genomic_DNA"/>
</dbReference>
<dbReference type="RefSeq" id="WP_048255522.1">
    <property type="nucleotide sequence ID" value="NZ_CABWPA010000036.1"/>
</dbReference>
<feature type="domain" description="DUF5983" evidence="1">
    <location>
        <begin position="12"/>
        <end position="106"/>
    </location>
</feature>
<dbReference type="InterPro" id="IPR046025">
    <property type="entry name" value="DUF5983"/>
</dbReference>
<gene>
    <name evidence="2" type="ORF">ETE75_20340</name>
</gene>
<evidence type="ECO:0000313" key="2">
    <source>
        <dbReference type="EMBL" id="TCX36613.1"/>
    </source>
</evidence>
<accession>A0A483ISV4</accession>
<reference evidence="2" key="1">
    <citation type="submission" date="2019-01" db="EMBL/GenBank/DDBJ databases">
        <authorList>
            <person name="Lista F."/>
            <person name="Anselmo A."/>
        </authorList>
    </citation>
    <scope>NUCLEOTIDE SEQUENCE</scope>
    <source>
        <strain evidence="2">13S</strain>
    </source>
</reference>
<name>A0A483ISV4_KLEPN</name>
<protein>
    <recommendedName>
        <fullName evidence="1">DUF5983 domain-containing protein</fullName>
    </recommendedName>
</protein>
<comment type="caution">
    <text evidence="2">The sequence shown here is derived from an EMBL/GenBank/DDBJ whole genome shotgun (WGS) entry which is preliminary data.</text>
</comment>
<proteinExistence type="predicted"/>
<sequence length="106" mass="12156">MSLNITETYKVAVISTAHVTQADSEILPQISFDPITDRGYNWIHGTEYGWIVRAGLRAESWKESLREEGISWPTIENIEKVLNAGFEAVHFDRDADAIDGLYLWEW</sequence>
<dbReference type="AlphaFoldDB" id="A0A483ISV4"/>
<evidence type="ECO:0000259" key="1">
    <source>
        <dbReference type="Pfam" id="PF19419"/>
    </source>
</evidence>
<dbReference type="Pfam" id="PF19419">
    <property type="entry name" value="DUF5983"/>
    <property type="match status" value="1"/>
</dbReference>